<comment type="caution">
    <text evidence="1">The sequence shown here is derived from an EMBL/GenBank/DDBJ whole genome shotgun (WGS) entry which is preliminary data.</text>
</comment>
<dbReference type="AlphaFoldDB" id="A0A091C6Z3"/>
<name>A0A091C6Z3_9ENTE</name>
<reference evidence="1 2" key="1">
    <citation type="submission" date="2014-08" db="EMBL/GenBank/DDBJ databases">
        <title>Genome sequence of Tetragenococcus muriaticus.</title>
        <authorList>
            <person name="Chuea-nongthon C."/>
            <person name="Rodtong S."/>
            <person name="Yongsawatdigul J."/>
            <person name="Steele J.L."/>
            <person name="Liu X.-y."/>
            <person name="Speers J."/>
            <person name="Glasner J.D."/>
            <person name="Neeno-Eckwall E.C."/>
        </authorList>
    </citation>
    <scope>NUCLEOTIDE SEQUENCE [LARGE SCALE GENOMIC DNA]</scope>
    <source>
        <strain evidence="1 2">PMC-11-5</strain>
    </source>
</reference>
<sequence>MYQIRASGKWLLKKGIEERNYSHRGLGKWLIDFGGALSDLLSDYNQGKISYQELEKQITAFLDNDYHYFDNLKESDALGEYEPAKVEELKELYEL</sequence>
<dbReference type="PATRIC" id="fig|1302649.3.peg.929"/>
<proteinExistence type="predicted"/>
<evidence type="ECO:0000313" key="1">
    <source>
        <dbReference type="EMBL" id="KFN92415.1"/>
    </source>
</evidence>
<gene>
    <name evidence="1" type="ORF">TMUPMC115_0927</name>
</gene>
<accession>A0A091C6Z3</accession>
<evidence type="ECO:0000313" key="2">
    <source>
        <dbReference type="Proteomes" id="UP000029380"/>
    </source>
</evidence>
<protein>
    <submittedName>
        <fullName evidence="1">Uncharacterized protein</fullName>
    </submittedName>
</protein>
<dbReference type="RefSeq" id="WP_038025823.1">
    <property type="nucleotide sequence ID" value="NZ_JPVU01000098.1"/>
</dbReference>
<organism evidence="1 2">
    <name type="scientific">Tetragenococcus muriaticus PMC-11-5</name>
    <dbReference type="NCBI Taxonomy" id="1302649"/>
    <lineage>
        <taxon>Bacteria</taxon>
        <taxon>Bacillati</taxon>
        <taxon>Bacillota</taxon>
        <taxon>Bacilli</taxon>
        <taxon>Lactobacillales</taxon>
        <taxon>Enterococcaceae</taxon>
        <taxon>Tetragenococcus</taxon>
    </lineage>
</organism>
<dbReference type="EMBL" id="JPVU01000098">
    <property type="protein sequence ID" value="KFN92415.1"/>
    <property type="molecule type" value="Genomic_DNA"/>
</dbReference>
<dbReference type="Proteomes" id="UP000029380">
    <property type="component" value="Unassembled WGS sequence"/>
</dbReference>